<evidence type="ECO:0000313" key="3">
    <source>
        <dbReference type="Proteomes" id="UP000030207"/>
    </source>
</evidence>
<evidence type="ECO:0000313" key="2">
    <source>
        <dbReference type="EMBL" id="AIW03408.1"/>
    </source>
</evidence>
<keyword evidence="3" id="KW-1185">Reference proteome</keyword>
<evidence type="ECO:0000256" key="1">
    <source>
        <dbReference type="SAM" id="Phobius"/>
    </source>
</evidence>
<feature type="transmembrane region" description="Helical" evidence="1">
    <location>
        <begin position="38"/>
        <end position="57"/>
    </location>
</feature>
<dbReference type="EMBL" id="KM236246">
    <property type="protein sequence ID" value="AIW03408.1"/>
    <property type="molecule type" value="Genomic_DNA"/>
</dbReference>
<dbReference type="KEGG" id="vg:24607984"/>
<accession>A0A0A0RUY8</accession>
<feature type="transmembrane region" description="Helical" evidence="1">
    <location>
        <begin position="63"/>
        <end position="82"/>
    </location>
</feature>
<dbReference type="GeneID" id="24607984"/>
<gene>
    <name evidence="2" type="ORF">CPT_Moonbeam10</name>
</gene>
<organism evidence="2 3">
    <name type="scientific">Bacillus phage Moonbeam</name>
    <dbReference type="NCBI Taxonomy" id="1540091"/>
    <lineage>
        <taxon>Viruses</taxon>
        <taxon>Duplodnaviria</taxon>
        <taxon>Heunggongvirae</taxon>
        <taxon>Uroviricota</taxon>
        <taxon>Caudoviricetes</taxon>
        <taxon>Herelleviridae</taxon>
        <taxon>Bastillevirinae</taxon>
        <taxon>Moonbeamvirus</taxon>
        <taxon>Moonbeamvirus moonbeam</taxon>
    </lineage>
</organism>
<name>A0A0A0RUY8_9CAUD</name>
<proteinExistence type="predicted"/>
<sequence length="88" mass="9928">MVSTHKTDVVHNTLGDPYCHIPLALLLLKGGSKQMTTFLIIAGIYLVIGIVLIAWAVHVDARTLWALPMFPVIILAWPYFLVRMWVDK</sequence>
<keyword evidence="1" id="KW-0472">Membrane</keyword>
<dbReference type="Proteomes" id="UP000030207">
    <property type="component" value="Segment"/>
</dbReference>
<protein>
    <submittedName>
        <fullName evidence="2">Uncharacterized protein</fullName>
    </submittedName>
</protein>
<dbReference type="OrthoDB" id="40361at10239"/>
<reference evidence="2 3" key="1">
    <citation type="submission" date="2014-07" db="EMBL/GenBank/DDBJ databases">
        <title>Complete Genome of Bacillus megaterium Myophage Moonbeam.</title>
        <authorList>
            <person name="Cadungog J.N."/>
            <person name="Khatemi B.E."/>
            <person name="Hernandez A.C."/>
            <person name="Everett G.F.K."/>
        </authorList>
    </citation>
    <scope>NUCLEOTIDE SEQUENCE [LARGE SCALE GENOMIC DNA]</scope>
</reference>
<keyword evidence="1" id="KW-0812">Transmembrane</keyword>
<dbReference type="RefSeq" id="YP_009151573.1">
    <property type="nucleotide sequence ID" value="NC_027374.1"/>
</dbReference>
<keyword evidence="1" id="KW-1133">Transmembrane helix</keyword>